<dbReference type="RefSeq" id="WP_188477929.1">
    <property type="nucleotide sequence ID" value="NZ_BMFJ01000001.1"/>
</dbReference>
<feature type="signal peptide" evidence="10">
    <location>
        <begin position="1"/>
        <end position="26"/>
    </location>
</feature>
<evidence type="ECO:0000256" key="5">
    <source>
        <dbReference type="ARBA" id="ARBA00022801"/>
    </source>
</evidence>
<dbReference type="GO" id="GO:0071972">
    <property type="term" value="F:peptidoglycan L,D-transpeptidase activity"/>
    <property type="evidence" value="ECO:0007669"/>
    <property type="project" value="TreeGrafter"/>
</dbReference>
<evidence type="ECO:0000256" key="7">
    <source>
        <dbReference type="ARBA" id="ARBA00022984"/>
    </source>
</evidence>
<evidence type="ECO:0000256" key="9">
    <source>
        <dbReference type="PROSITE-ProRule" id="PRU01373"/>
    </source>
</evidence>
<protein>
    <submittedName>
        <fullName evidence="12">Carnitine operon oxidoreductase caia</fullName>
    </submittedName>
</protein>
<evidence type="ECO:0000256" key="4">
    <source>
        <dbReference type="ARBA" id="ARBA00022679"/>
    </source>
</evidence>
<organism evidence="12 13">
    <name type="scientific">Primorskyibacter flagellatus</name>
    <dbReference type="NCBI Taxonomy" id="1387277"/>
    <lineage>
        <taxon>Bacteria</taxon>
        <taxon>Pseudomonadati</taxon>
        <taxon>Pseudomonadota</taxon>
        <taxon>Alphaproteobacteria</taxon>
        <taxon>Rhodobacterales</taxon>
        <taxon>Roseobacteraceae</taxon>
        <taxon>Primorskyibacter</taxon>
    </lineage>
</organism>
<dbReference type="GO" id="GO:0071555">
    <property type="term" value="P:cell wall organization"/>
    <property type="evidence" value="ECO:0007669"/>
    <property type="project" value="UniProtKB-UniRule"/>
</dbReference>
<keyword evidence="4" id="KW-0808">Transferase</keyword>
<dbReference type="AlphaFoldDB" id="A0A917EH35"/>
<dbReference type="GO" id="GO:0016757">
    <property type="term" value="F:glycosyltransferase activity"/>
    <property type="evidence" value="ECO:0007669"/>
    <property type="project" value="UniProtKB-KW"/>
</dbReference>
<dbReference type="Pfam" id="PF03734">
    <property type="entry name" value="YkuD"/>
    <property type="match status" value="1"/>
</dbReference>
<comment type="pathway">
    <text evidence="1 9">Cell wall biogenesis; peptidoglycan biosynthesis.</text>
</comment>
<dbReference type="PANTHER" id="PTHR30582">
    <property type="entry name" value="L,D-TRANSPEPTIDASE"/>
    <property type="match status" value="1"/>
</dbReference>
<evidence type="ECO:0000256" key="1">
    <source>
        <dbReference type="ARBA" id="ARBA00004752"/>
    </source>
</evidence>
<evidence type="ECO:0000256" key="8">
    <source>
        <dbReference type="ARBA" id="ARBA00023316"/>
    </source>
</evidence>
<sequence>MSTRRSFLTTAAATAAAAALPMPALAYTPPKNLMPTKVRIAAAYEPGQIVILPRAYYLYLVTGPKEAIRYGIAVAKEGLGYTGTATIKRKVEWPTWRPTDEMIERDPAHYGRFKGNEERMKGGPGNPLGARAMYLFEGNKDTYVRIHGTVEPQSIGRMASSGCFRMINDHVIDLYNRVPIGTKVTVLQT</sequence>
<dbReference type="InterPro" id="IPR006311">
    <property type="entry name" value="TAT_signal"/>
</dbReference>
<feature type="chain" id="PRO_5038124809" evidence="10">
    <location>
        <begin position="27"/>
        <end position="189"/>
    </location>
</feature>
<evidence type="ECO:0000256" key="6">
    <source>
        <dbReference type="ARBA" id="ARBA00022960"/>
    </source>
</evidence>
<evidence type="ECO:0000256" key="2">
    <source>
        <dbReference type="ARBA" id="ARBA00005992"/>
    </source>
</evidence>
<dbReference type="GO" id="GO:0005576">
    <property type="term" value="C:extracellular region"/>
    <property type="evidence" value="ECO:0007669"/>
    <property type="project" value="TreeGrafter"/>
</dbReference>
<dbReference type="InterPro" id="IPR038063">
    <property type="entry name" value="Transpep_catalytic_dom"/>
</dbReference>
<evidence type="ECO:0000256" key="10">
    <source>
        <dbReference type="SAM" id="SignalP"/>
    </source>
</evidence>
<dbReference type="PROSITE" id="PS52029">
    <property type="entry name" value="LD_TPASE"/>
    <property type="match status" value="1"/>
</dbReference>
<dbReference type="SUPFAM" id="SSF141523">
    <property type="entry name" value="L,D-transpeptidase catalytic domain-like"/>
    <property type="match status" value="1"/>
</dbReference>
<dbReference type="Gene3D" id="2.40.440.10">
    <property type="entry name" value="L,D-transpeptidase catalytic domain-like"/>
    <property type="match status" value="1"/>
</dbReference>
<dbReference type="InterPro" id="IPR050979">
    <property type="entry name" value="LD-transpeptidase"/>
</dbReference>
<accession>A0A917EH35</accession>
<dbReference type="Proteomes" id="UP000612855">
    <property type="component" value="Unassembled WGS sequence"/>
</dbReference>
<proteinExistence type="inferred from homology"/>
<dbReference type="CDD" id="cd16913">
    <property type="entry name" value="YkuD_like"/>
    <property type="match status" value="1"/>
</dbReference>
<keyword evidence="13" id="KW-1185">Reference proteome</keyword>
<dbReference type="InterPro" id="IPR019546">
    <property type="entry name" value="TAT_signal_bac_arc"/>
</dbReference>
<keyword evidence="8 9" id="KW-0961">Cell wall biogenesis/degradation</keyword>
<feature type="active site" description="Nucleophile" evidence="9">
    <location>
        <position position="163"/>
    </location>
</feature>
<reference evidence="13" key="1">
    <citation type="journal article" date="2019" name="Int. J. Syst. Evol. Microbiol.">
        <title>The Global Catalogue of Microorganisms (GCM) 10K type strain sequencing project: providing services to taxonomists for standard genome sequencing and annotation.</title>
        <authorList>
            <consortium name="The Broad Institute Genomics Platform"/>
            <consortium name="The Broad Institute Genome Sequencing Center for Infectious Disease"/>
            <person name="Wu L."/>
            <person name="Ma J."/>
        </authorList>
    </citation>
    <scope>NUCLEOTIDE SEQUENCE [LARGE SCALE GENOMIC DNA]</scope>
    <source>
        <strain evidence="13">CGMCC 1.12664</strain>
    </source>
</reference>
<comment type="similarity">
    <text evidence="2">Belongs to the YkuD family.</text>
</comment>
<keyword evidence="6 9" id="KW-0133">Cell shape</keyword>
<dbReference type="GO" id="GO:0008360">
    <property type="term" value="P:regulation of cell shape"/>
    <property type="evidence" value="ECO:0007669"/>
    <property type="project" value="UniProtKB-UniRule"/>
</dbReference>
<dbReference type="NCBIfam" id="TIGR01409">
    <property type="entry name" value="TAT_signal_seq"/>
    <property type="match status" value="1"/>
</dbReference>
<comment type="caution">
    <text evidence="12">The sequence shown here is derived from an EMBL/GenBank/DDBJ whole genome shotgun (WGS) entry which is preliminary data.</text>
</comment>
<dbReference type="GO" id="GO:0018104">
    <property type="term" value="P:peptidoglycan-protein cross-linking"/>
    <property type="evidence" value="ECO:0007669"/>
    <property type="project" value="TreeGrafter"/>
</dbReference>
<feature type="active site" description="Proton donor/acceptor" evidence="9">
    <location>
        <position position="147"/>
    </location>
</feature>
<dbReference type="InterPro" id="IPR005490">
    <property type="entry name" value="LD_TPept_cat_dom"/>
</dbReference>
<dbReference type="PROSITE" id="PS51318">
    <property type="entry name" value="TAT"/>
    <property type="match status" value="1"/>
</dbReference>
<evidence type="ECO:0000313" key="13">
    <source>
        <dbReference type="Proteomes" id="UP000612855"/>
    </source>
</evidence>
<dbReference type="PANTHER" id="PTHR30582:SF24">
    <property type="entry name" value="L,D-TRANSPEPTIDASE ERFK_SRFK-RELATED"/>
    <property type="match status" value="1"/>
</dbReference>
<evidence type="ECO:0000313" key="12">
    <source>
        <dbReference type="EMBL" id="GGE35489.1"/>
    </source>
</evidence>
<keyword evidence="10" id="KW-0732">Signal</keyword>
<evidence type="ECO:0000256" key="3">
    <source>
        <dbReference type="ARBA" id="ARBA00022676"/>
    </source>
</evidence>
<gene>
    <name evidence="12" type="ORF">GCM10011360_24180</name>
</gene>
<keyword evidence="7 9" id="KW-0573">Peptidoglycan synthesis</keyword>
<evidence type="ECO:0000259" key="11">
    <source>
        <dbReference type="PROSITE" id="PS52029"/>
    </source>
</evidence>
<dbReference type="EMBL" id="BMFJ01000001">
    <property type="protein sequence ID" value="GGE35489.1"/>
    <property type="molecule type" value="Genomic_DNA"/>
</dbReference>
<name>A0A917EH35_9RHOB</name>
<feature type="domain" description="L,D-TPase catalytic" evidence="11">
    <location>
        <begin position="47"/>
        <end position="187"/>
    </location>
</feature>
<dbReference type="FunFam" id="2.40.440.10:FF:000002">
    <property type="entry name" value="L,D-transpeptidase ErfK/SrfK"/>
    <property type="match status" value="1"/>
</dbReference>
<keyword evidence="3" id="KW-0328">Glycosyltransferase</keyword>
<keyword evidence="5" id="KW-0378">Hydrolase</keyword>